<sequence>MIKNGFETAESESRTPDGNGCHAEYQDGYEILVVEDDADINQLLCKILKKAGYAATQAFSGTEARLLLGISVPDMLILDLMLPGLTGEKLIELIRGEMGLDIPILVLSAKAGLESRVEALKSGADDYLLKPFEPEELLARVYAVLRRCRGQHGSDTEIQPEGQGAGKKGLKELSYKKLSLFPEARRAVIGERELPLTAHEFDILELLISQPEKVYSRENLYEQVWKGGYYGEDNTVNMHVSNLRKKLLAADPGEEYIRTVWGIGFKMA</sequence>
<keyword evidence="5 9" id="KW-0238">DNA-binding</keyword>
<feature type="DNA-binding region" description="OmpR/PhoB-type" evidence="9">
    <location>
        <begin position="170"/>
        <end position="268"/>
    </location>
</feature>
<evidence type="ECO:0000259" key="11">
    <source>
        <dbReference type="PROSITE" id="PS50110"/>
    </source>
</evidence>
<keyword evidence="2 8" id="KW-0597">Phosphoprotein</keyword>
<dbReference type="InterPro" id="IPR001789">
    <property type="entry name" value="Sig_transdc_resp-reg_receiver"/>
</dbReference>
<evidence type="ECO:0000256" key="1">
    <source>
        <dbReference type="ARBA" id="ARBA00018672"/>
    </source>
</evidence>
<dbReference type="PANTHER" id="PTHR48111:SF2">
    <property type="entry name" value="RESPONSE REGULATOR SAER"/>
    <property type="match status" value="1"/>
</dbReference>
<dbReference type="GO" id="GO:0000976">
    <property type="term" value="F:transcription cis-regulatory region binding"/>
    <property type="evidence" value="ECO:0007669"/>
    <property type="project" value="TreeGrafter"/>
</dbReference>
<evidence type="ECO:0000259" key="12">
    <source>
        <dbReference type="PROSITE" id="PS51755"/>
    </source>
</evidence>
<accession>A0AB73T7B9</accession>
<feature type="domain" description="Response regulatory" evidence="11">
    <location>
        <begin position="30"/>
        <end position="145"/>
    </location>
</feature>
<dbReference type="Gene3D" id="3.40.50.2300">
    <property type="match status" value="1"/>
</dbReference>
<evidence type="ECO:0000256" key="3">
    <source>
        <dbReference type="ARBA" id="ARBA00023012"/>
    </source>
</evidence>
<keyword evidence="14" id="KW-1185">Reference proteome</keyword>
<dbReference type="EMBL" id="QGGY01000003">
    <property type="protein sequence ID" value="PWJ77269.1"/>
    <property type="molecule type" value="Genomic_DNA"/>
</dbReference>
<dbReference type="Pfam" id="PF00486">
    <property type="entry name" value="Trans_reg_C"/>
    <property type="match status" value="1"/>
</dbReference>
<evidence type="ECO:0000256" key="7">
    <source>
        <dbReference type="ARBA" id="ARBA00024867"/>
    </source>
</evidence>
<dbReference type="InterPro" id="IPR011006">
    <property type="entry name" value="CheY-like_superfamily"/>
</dbReference>
<feature type="domain" description="OmpR/PhoB-type" evidence="12">
    <location>
        <begin position="170"/>
        <end position="268"/>
    </location>
</feature>
<keyword evidence="3" id="KW-0902">Two-component regulatory system</keyword>
<name>A0AB73T7B9_9FIRM</name>
<evidence type="ECO:0000313" key="14">
    <source>
        <dbReference type="Proteomes" id="UP000245412"/>
    </source>
</evidence>
<feature type="modified residue" description="4-aspartylphosphate" evidence="8">
    <location>
        <position position="79"/>
    </location>
</feature>
<dbReference type="FunFam" id="1.10.10.10:FF:000018">
    <property type="entry name" value="DNA-binding response regulator ResD"/>
    <property type="match status" value="1"/>
</dbReference>
<dbReference type="InterPro" id="IPR001867">
    <property type="entry name" value="OmpR/PhoB-type_DNA-bd"/>
</dbReference>
<dbReference type="Proteomes" id="UP000245412">
    <property type="component" value="Unassembled WGS sequence"/>
</dbReference>
<dbReference type="GO" id="GO:0005829">
    <property type="term" value="C:cytosol"/>
    <property type="evidence" value="ECO:0007669"/>
    <property type="project" value="TreeGrafter"/>
</dbReference>
<evidence type="ECO:0000256" key="10">
    <source>
        <dbReference type="SAM" id="MobiDB-lite"/>
    </source>
</evidence>
<evidence type="ECO:0000256" key="4">
    <source>
        <dbReference type="ARBA" id="ARBA00023015"/>
    </source>
</evidence>
<evidence type="ECO:0000313" key="13">
    <source>
        <dbReference type="EMBL" id="PWJ77269.1"/>
    </source>
</evidence>
<protein>
    <recommendedName>
        <fullName evidence="1">Stage 0 sporulation protein A homolog</fullName>
    </recommendedName>
</protein>
<dbReference type="Gene3D" id="1.10.10.10">
    <property type="entry name" value="Winged helix-like DNA-binding domain superfamily/Winged helix DNA-binding domain"/>
    <property type="match status" value="1"/>
</dbReference>
<feature type="region of interest" description="Disordered" evidence="10">
    <location>
        <begin position="1"/>
        <end position="20"/>
    </location>
</feature>
<dbReference type="Pfam" id="PF00072">
    <property type="entry name" value="Response_reg"/>
    <property type="match status" value="1"/>
</dbReference>
<evidence type="ECO:0000256" key="9">
    <source>
        <dbReference type="PROSITE-ProRule" id="PRU01091"/>
    </source>
</evidence>
<dbReference type="CDD" id="cd00383">
    <property type="entry name" value="trans_reg_C"/>
    <property type="match status" value="1"/>
</dbReference>
<dbReference type="RefSeq" id="WP_109625381.1">
    <property type="nucleotide sequence ID" value="NZ_JANKBI010000002.1"/>
</dbReference>
<dbReference type="PANTHER" id="PTHR48111">
    <property type="entry name" value="REGULATOR OF RPOS"/>
    <property type="match status" value="1"/>
</dbReference>
<comment type="function">
    <text evidence="7">May play the central regulatory role in sporulation. It may be an element of the effector pathway responsible for the activation of sporulation genes in response to nutritional stress. Spo0A may act in concert with spo0H (a sigma factor) to control the expression of some genes that are critical to the sporulation process.</text>
</comment>
<dbReference type="InterPro" id="IPR039420">
    <property type="entry name" value="WalR-like"/>
</dbReference>
<reference evidence="13 14" key="1">
    <citation type="submission" date="2018-05" db="EMBL/GenBank/DDBJ databases">
        <authorList>
            <person name="Goeker M."/>
            <person name="Huntemann M."/>
            <person name="Clum A."/>
            <person name="Pillay M."/>
            <person name="Palaniappan K."/>
            <person name="Varghese N."/>
            <person name="Mikhailova N."/>
            <person name="Stamatis D."/>
            <person name="Reddy T."/>
            <person name="Daum C."/>
            <person name="Shapiro N."/>
            <person name="Ivanova N."/>
            <person name="Kyrpides N."/>
            <person name="Woyke T."/>
        </authorList>
    </citation>
    <scope>NUCLEOTIDE SEQUENCE [LARGE SCALE GENOMIC DNA]</scope>
    <source>
        <strain evidence="13 14">DSM 26524</strain>
    </source>
</reference>
<evidence type="ECO:0000256" key="2">
    <source>
        <dbReference type="ARBA" id="ARBA00022553"/>
    </source>
</evidence>
<dbReference type="PROSITE" id="PS51755">
    <property type="entry name" value="OMPR_PHOB"/>
    <property type="match status" value="1"/>
</dbReference>
<keyword evidence="4" id="KW-0805">Transcription regulation</keyword>
<dbReference type="GO" id="GO:0006355">
    <property type="term" value="P:regulation of DNA-templated transcription"/>
    <property type="evidence" value="ECO:0007669"/>
    <property type="project" value="InterPro"/>
</dbReference>
<dbReference type="SMART" id="SM00448">
    <property type="entry name" value="REC"/>
    <property type="match status" value="1"/>
</dbReference>
<dbReference type="PROSITE" id="PS50110">
    <property type="entry name" value="RESPONSE_REGULATORY"/>
    <property type="match status" value="1"/>
</dbReference>
<dbReference type="InterPro" id="IPR036388">
    <property type="entry name" value="WH-like_DNA-bd_sf"/>
</dbReference>
<evidence type="ECO:0000256" key="8">
    <source>
        <dbReference type="PROSITE-ProRule" id="PRU00169"/>
    </source>
</evidence>
<dbReference type="AlphaFoldDB" id="A0AB73T7B9"/>
<dbReference type="GO" id="GO:0000156">
    <property type="term" value="F:phosphorelay response regulator activity"/>
    <property type="evidence" value="ECO:0007669"/>
    <property type="project" value="TreeGrafter"/>
</dbReference>
<dbReference type="GO" id="GO:0032993">
    <property type="term" value="C:protein-DNA complex"/>
    <property type="evidence" value="ECO:0007669"/>
    <property type="project" value="TreeGrafter"/>
</dbReference>
<comment type="caution">
    <text evidence="13">The sequence shown here is derived from an EMBL/GenBank/DDBJ whole genome shotgun (WGS) entry which is preliminary data.</text>
</comment>
<proteinExistence type="predicted"/>
<dbReference type="SMART" id="SM00862">
    <property type="entry name" value="Trans_reg_C"/>
    <property type="match status" value="1"/>
</dbReference>
<keyword evidence="6" id="KW-0804">Transcription</keyword>
<evidence type="ECO:0000256" key="5">
    <source>
        <dbReference type="ARBA" id="ARBA00023125"/>
    </source>
</evidence>
<evidence type="ECO:0000256" key="6">
    <source>
        <dbReference type="ARBA" id="ARBA00023163"/>
    </source>
</evidence>
<organism evidence="13 14">
    <name type="scientific">Murimonas intestini</name>
    <dbReference type="NCBI Taxonomy" id="1337051"/>
    <lineage>
        <taxon>Bacteria</taxon>
        <taxon>Bacillati</taxon>
        <taxon>Bacillota</taxon>
        <taxon>Clostridia</taxon>
        <taxon>Lachnospirales</taxon>
        <taxon>Lachnospiraceae</taxon>
        <taxon>Murimonas</taxon>
    </lineage>
</organism>
<dbReference type="SUPFAM" id="SSF52172">
    <property type="entry name" value="CheY-like"/>
    <property type="match status" value="1"/>
</dbReference>
<gene>
    <name evidence="13" type="ORF">C7383_103110</name>
</gene>